<dbReference type="GO" id="GO:0016020">
    <property type="term" value="C:membrane"/>
    <property type="evidence" value="ECO:0007669"/>
    <property type="project" value="GOC"/>
</dbReference>
<evidence type="ECO:0000256" key="6">
    <source>
        <dbReference type="ARBA" id="ARBA00022801"/>
    </source>
</evidence>
<evidence type="ECO:0000256" key="5">
    <source>
        <dbReference type="ARBA" id="ARBA00022729"/>
    </source>
</evidence>
<feature type="binding site" evidence="11">
    <location>
        <position position="264"/>
    </location>
    <ligand>
        <name>Zn(2+)</name>
        <dbReference type="ChEBI" id="CHEBI:29105"/>
        <label>2</label>
    </ligand>
</feature>
<reference evidence="14" key="1">
    <citation type="submission" date="2025-08" db="UniProtKB">
        <authorList>
            <consortium name="Ensembl"/>
        </authorList>
    </citation>
    <scope>IDENTIFICATION</scope>
</reference>
<feature type="binding site" evidence="11">
    <location>
        <position position="119"/>
    </location>
    <ligand>
        <name>Zn(2+)</name>
        <dbReference type="ChEBI" id="CHEBI:29105"/>
        <label>2</label>
    </ligand>
</feature>
<evidence type="ECO:0000256" key="3">
    <source>
        <dbReference type="ARBA" id="ARBA00022525"/>
    </source>
</evidence>
<feature type="binding site" evidence="11">
    <location>
        <position position="56"/>
    </location>
    <ligand>
        <name>Zn(2+)</name>
        <dbReference type="ChEBI" id="CHEBI:29105"/>
        <label>1</label>
    </ligand>
</feature>
<feature type="binding site" evidence="11">
    <location>
        <position position="160"/>
    </location>
    <ligand>
        <name>Zn(2+)</name>
        <dbReference type="ChEBI" id="CHEBI:29105"/>
        <label>2</label>
    </ligand>
</feature>
<evidence type="ECO:0000259" key="13">
    <source>
        <dbReference type="Pfam" id="PF19272"/>
    </source>
</evidence>
<feature type="binding site" evidence="11">
    <location>
        <position position="54"/>
    </location>
    <ligand>
        <name>Zn(2+)</name>
        <dbReference type="ChEBI" id="CHEBI:29105"/>
        <label>1</label>
    </ligand>
</feature>
<evidence type="ECO:0000256" key="7">
    <source>
        <dbReference type="ARBA" id="ARBA00022833"/>
    </source>
</evidence>
<dbReference type="Pfam" id="PF19272">
    <property type="entry name" value="ASMase_C"/>
    <property type="match status" value="1"/>
</dbReference>
<dbReference type="InterPro" id="IPR017064">
    <property type="entry name" value="ASM-like_Pdiesterase_prd"/>
</dbReference>
<dbReference type="InterPro" id="IPR029052">
    <property type="entry name" value="Metallo-depent_PP-like"/>
</dbReference>
<dbReference type="GO" id="GO:0009143">
    <property type="term" value="P:nucleoside triphosphate catabolic process"/>
    <property type="evidence" value="ECO:0007669"/>
    <property type="project" value="Ensembl"/>
</dbReference>
<feature type="binding site" evidence="11">
    <location>
        <position position="307"/>
    </location>
    <ligand>
        <name>Zn(2+)</name>
        <dbReference type="ChEBI" id="CHEBI:29105"/>
        <label>1</label>
    </ligand>
</feature>
<proteinExistence type="inferred from homology"/>
<keyword evidence="7 10" id="KW-0862">Zinc</keyword>
<evidence type="ECO:0000313" key="15">
    <source>
        <dbReference type="Proteomes" id="UP000694421"/>
    </source>
</evidence>
<keyword evidence="8" id="KW-1015">Disulfide bond</keyword>
<dbReference type="PANTHER" id="PTHR10340">
    <property type="entry name" value="SPHINGOMYELIN PHOSPHODIESTERASE"/>
    <property type="match status" value="1"/>
</dbReference>
<dbReference type="GeneTree" id="ENSGT00950000183182"/>
<dbReference type="CDD" id="cd00842">
    <property type="entry name" value="MPP_ASMase"/>
    <property type="match status" value="1"/>
</dbReference>
<dbReference type="Gene3D" id="3.60.21.10">
    <property type="match status" value="1"/>
</dbReference>
<evidence type="ECO:0000313" key="14">
    <source>
        <dbReference type="Ensembl" id="ENSSMRP00000015628.1"/>
    </source>
</evidence>
<dbReference type="PIRSF" id="PIRSF036767">
    <property type="entry name" value="ASM-like_PDE"/>
    <property type="match status" value="1"/>
</dbReference>
<dbReference type="GO" id="GO:0006685">
    <property type="term" value="P:sphingomyelin catabolic process"/>
    <property type="evidence" value="ECO:0007669"/>
    <property type="project" value="InterPro"/>
</dbReference>
<dbReference type="FunFam" id="3.60.21.10:FF:000167">
    <property type="entry name" value="Acid sphingomyelinase-like phosphodiesterase"/>
    <property type="match status" value="1"/>
</dbReference>
<feature type="domain" description="Calcineurin-like phosphoesterase" evidence="12">
    <location>
        <begin position="49"/>
        <end position="308"/>
    </location>
</feature>
<dbReference type="GO" id="GO:0160049">
    <property type="term" value="P:negative regulation of cGAS/STING signaling pathway"/>
    <property type="evidence" value="ECO:0007669"/>
    <property type="project" value="Ensembl"/>
</dbReference>
<dbReference type="OMA" id="PMWEASY"/>
<feature type="binding site" evidence="11">
    <location>
        <position position="119"/>
    </location>
    <ligand>
        <name>Zn(2+)</name>
        <dbReference type="ChEBI" id="CHEBI:29105"/>
        <label>1</label>
    </ligand>
</feature>
<dbReference type="AlphaFoldDB" id="A0A8D0C837"/>
<accession>A0A8D0C837</accession>
<comment type="subcellular location">
    <subcellularLocation>
        <location evidence="1">Secreted</location>
    </subcellularLocation>
</comment>
<feature type="binding site" evidence="11">
    <location>
        <position position="305"/>
    </location>
    <ligand>
        <name>Zn(2+)</name>
        <dbReference type="ChEBI" id="CHEBI:29105"/>
        <label>2</label>
    </ligand>
</feature>
<dbReference type="InterPro" id="IPR041805">
    <property type="entry name" value="ASMase/PPN1_MPP"/>
</dbReference>
<organism evidence="14 15">
    <name type="scientific">Salvator merianae</name>
    <name type="common">Argentine black and white tegu</name>
    <name type="synonym">Tupinambis merianae</name>
    <dbReference type="NCBI Taxonomy" id="96440"/>
    <lineage>
        <taxon>Eukaryota</taxon>
        <taxon>Metazoa</taxon>
        <taxon>Chordata</taxon>
        <taxon>Craniata</taxon>
        <taxon>Vertebrata</taxon>
        <taxon>Euteleostomi</taxon>
        <taxon>Lepidosauria</taxon>
        <taxon>Squamata</taxon>
        <taxon>Bifurcata</taxon>
        <taxon>Unidentata</taxon>
        <taxon>Episquamata</taxon>
        <taxon>Laterata</taxon>
        <taxon>Teiioidea</taxon>
        <taxon>Teiidae</taxon>
        <taxon>Salvator</taxon>
    </lineage>
</organism>
<keyword evidence="4 10" id="KW-0479">Metal-binding</keyword>
<keyword evidence="15" id="KW-1185">Reference proteome</keyword>
<protein>
    <recommendedName>
        <fullName evidence="10">Acid sphingomyelinase-like phosphodiesterase</fullName>
    </recommendedName>
</protein>
<dbReference type="InterPro" id="IPR004843">
    <property type="entry name" value="Calcineurin-like_PHP"/>
</dbReference>
<feature type="chain" id="PRO_5034363911" description="Acid sphingomyelinase-like phosphodiesterase" evidence="10">
    <location>
        <begin position="27"/>
        <end position="465"/>
    </location>
</feature>
<comment type="cofactor">
    <cofactor evidence="11">
        <name>Zn(2+)</name>
        <dbReference type="ChEBI" id="CHEBI:29105"/>
    </cofactor>
    <text evidence="11">Binds 2 Zn(2+) per subunit.</text>
</comment>
<evidence type="ECO:0000259" key="12">
    <source>
        <dbReference type="Pfam" id="PF00149"/>
    </source>
</evidence>
<comment type="similarity">
    <text evidence="2 10">Belongs to the acid sphingomyelinase family.</text>
</comment>
<name>A0A8D0C837_SALMN</name>
<dbReference type="Pfam" id="PF00149">
    <property type="entry name" value="Metallophos"/>
    <property type="match status" value="1"/>
</dbReference>
<dbReference type="GO" id="GO:0005615">
    <property type="term" value="C:extracellular space"/>
    <property type="evidence" value="ECO:0007669"/>
    <property type="project" value="UniProtKB-UniRule"/>
</dbReference>
<evidence type="ECO:0000256" key="9">
    <source>
        <dbReference type="ARBA" id="ARBA00023180"/>
    </source>
</evidence>
<evidence type="ECO:0000256" key="8">
    <source>
        <dbReference type="ARBA" id="ARBA00023157"/>
    </source>
</evidence>
<feature type="domain" description="Sphingomyelin phosphodiesterase C-terminal" evidence="13">
    <location>
        <begin position="320"/>
        <end position="461"/>
    </location>
</feature>
<keyword evidence="3 10" id="KW-0964">Secreted</keyword>
<dbReference type="InterPro" id="IPR045473">
    <property type="entry name" value="ASM_C"/>
</dbReference>
<evidence type="ECO:0000256" key="1">
    <source>
        <dbReference type="ARBA" id="ARBA00004613"/>
    </source>
</evidence>
<dbReference type="PANTHER" id="PTHR10340:SF24">
    <property type="entry name" value="ACID SPHINGOMYELINASE-LIKE PHOSPHODIESTERASE 3A"/>
    <property type="match status" value="1"/>
</dbReference>
<evidence type="ECO:0000256" key="4">
    <source>
        <dbReference type="ARBA" id="ARBA00022723"/>
    </source>
</evidence>
<keyword evidence="6 10" id="KW-0378">Hydrolase</keyword>
<dbReference type="SUPFAM" id="SSF56300">
    <property type="entry name" value="Metallo-dependent phosphatases"/>
    <property type="match status" value="1"/>
</dbReference>
<dbReference type="GO" id="GO:0008270">
    <property type="term" value="F:zinc ion binding"/>
    <property type="evidence" value="ECO:0007669"/>
    <property type="project" value="Ensembl"/>
</dbReference>
<keyword evidence="5 10" id="KW-0732">Signal</keyword>
<dbReference type="Proteomes" id="UP000694421">
    <property type="component" value="Unplaced"/>
</dbReference>
<keyword evidence="9" id="KW-0325">Glycoprotein</keyword>
<dbReference type="GO" id="GO:0004767">
    <property type="term" value="F:sphingomyelin phosphodiesterase activity"/>
    <property type="evidence" value="ECO:0007669"/>
    <property type="project" value="InterPro"/>
</dbReference>
<dbReference type="Ensembl" id="ENSSMRT00000018241.1">
    <property type="protein sequence ID" value="ENSSMRP00000015628.1"/>
    <property type="gene ID" value="ENSSMRG00000012156.1"/>
</dbReference>
<reference evidence="14" key="2">
    <citation type="submission" date="2025-09" db="UniProtKB">
        <authorList>
            <consortium name="Ensembl"/>
        </authorList>
    </citation>
    <scope>IDENTIFICATION</scope>
</reference>
<evidence type="ECO:0000256" key="10">
    <source>
        <dbReference type="PIRNR" id="PIRNR036767"/>
    </source>
</evidence>
<feature type="signal peptide" evidence="10">
    <location>
        <begin position="1"/>
        <end position="26"/>
    </location>
</feature>
<evidence type="ECO:0000256" key="11">
    <source>
        <dbReference type="PIRSR" id="PIRSR036767-51"/>
    </source>
</evidence>
<sequence length="465" mass="53221">MKRARNNRGFTLGTLWGLLLLGNVLQDPAGAAPARISLETPSNEESSQFWHISDLHLDSTYHLTADHTKVCASSKGVNASNPGLFGDFMCDSPYRLILSALQYMKDSGQQVSFMIWTGDSPPHVPPKELSTKMVIDTIGNLTATVRNFFPDLQVFPALGNHDYWPQDQLPASVSEVYNAVAEFWKPWLTDEAVATLRKGGFYTQIFQPNESSQPLRIISLNTILYYPHNNATQNMTDPANQFEWLERVLETSHRNEEKVYIIGHVPVGYLPFVRNTAALRECHNERLVDIFRRHSSVIAGQFFGHTHRDSIMVLLDKKGKPINSLFVTPAVTPVKPKVLIDSNNPGVRLYKYSPFTYRLLDLWQFYLNLTDANMKNESVWKLEYVMTKAYGIEDLTPESLYKIVQRFNQSQSKLFQKYYHHYYVSYDDASLICEEHCRISQLCAIQYLDRASYINCTNTEVKKHG</sequence>
<evidence type="ECO:0000256" key="2">
    <source>
        <dbReference type="ARBA" id="ARBA00008234"/>
    </source>
</evidence>